<evidence type="ECO:0000256" key="1">
    <source>
        <dbReference type="ARBA" id="ARBA00006846"/>
    </source>
</evidence>
<dbReference type="PRINTS" id="PR00621">
    <property type="entry name" value="HISTONEH2B"/>
</dbReference>
<sequence>MPESTTPAPAPNKNSKNAQHKNSTKEGYCIHQYQVLKQIHHETSILTKAMGIMNTFVNDITECITGKSCYLLANRAMPKGTKAIGFTSFPDFLPHPTGWGVGASEQLRGA</sequence>
<dbReference type="Gene3D" id="1.10.20.10">
    <property type="entry name" value="Histone, subunit A"/>
    <property type="match status" value="1"/>
</dbReference>
<dbReference type="GO" id="GO:0000786">
    <property type="term" value="C:nucleosome"/>
    <property type="evidence" value="ECO:0007669"/>
    <property type="project" value="InterPro"/>
</dbReference>
<feature type="compositionally biased region" description="Polar residues" evidence="2">
    <location>
        <begin position="1"/>
        <end position="21"/>
    </location>
</feature>
<name>A0A8B9NLJ3_9AVES</name>
<dbReference type="SUPFAM" id="SSF47113">
    <property type="entry name" value="Histone-fold"/>
    <property type="match status" value="1"/>
</dbReference>
<dbReference type="SMART" id="SM00427">
    <property type="entry name" value="H2B"/>
    <property type="match status" value="1"/>
</dbReference>
<dbReference type="PANTHER" id="PTHR23428">
    <property type="entry name" value="HISTONE H2B"/>
    <property type="match status" value="1"/>
</dbReference>
<dbReference type="Proteomes" id="UP000694541">
    <property type="component" value="Unplaced"/>
</dbReference>
<reference evidence="3" key="2">
    <citation type="submission" date="2025-09" db="UniProtKB">
        <authorList>
            <consortium name="Ensembl"/>
        </authorList>
    </citation>
    <scope>IDENTIFICATION</scope>
</reference>
<protein>
    <submittedName>
        <fullName evidence="3">Uncharacterized protein</fullName>
    </submittedName>
</protein>
<proteinExistence type="inferred from homology"/>
<dbReference type="InterPro" id="IPR009072">
    <property type="entry name" value="Histone-fold"/>
</dbReference>
<evidence type="ECO:0000313" key="4">
    <source>
        <dbReference type="Proteomes" id="UP000694541"/>
    </source>
</evidence>
<dbReference type="GO" id="GO:0046982">
    <property type="term" value="F:protein heterodimerization activity"/>
    <property type="evidence" value="ECO:0007669"/>
    <property type="project" value="InterPro"/>
</dbReference>
<feature type="region of interest" description="Disordered" evidence="2">
    <location>
        <begin position="1"/>
        <end position="24"/>
    </location>
</feature>
<dbReference type="InterPro" id="IPR000558">
    <property type="entry name" value="Histone_H2B"/>
</dbReference>
<dbReference type="GO" id="GO:0003677">
    <property type="term" value="F:DNA binding"/>
    <property type="evidence" value="ECO:0007669"/>
    <property type="project" value="InterPro"/>
</dbReference>
<dbReference type="GO" id="GO:0030527">
    <property type="term" value="F:structural constituent of chromatin"/>
    <property type="evidence" value="ECO:0007669"/>
    <property type="project" value="InterPro"/>
</dbReference>
<dbReference type="AlphaFoldDB" id="A0A8B9NLJ3"/>
<accession>A0A8B9NLJ3</accession>
<evidence type="ECO:0000313" key="3">
    <source>
        <dbReference type="Ensembl" id="ENSANIP00000023668.1"/>
    </source>
</evidence>
<reference evidence="3" key="1">
    <citation type="submission" date="2025-08" db="UniProtKB">
        <authorList>
            <consortium name="Ensembl"/>
        </authorList>
    </citation>
    <scope>IDENTIFICATION</scope>
</reference>
<evidence type="ECO:0000256" key="2">
    <source>
        <dbReference type="SAM" id="MobiDB-lite"/>
    </source>
</evidence>
<keyword evidence="4" id="KW-1185">Reference proteome</keyword>
<dbReference type="Ensembl" id="ENSANIT00000024455.1">
    <property type="protein sequence ID" value="ENSANIP00000023668.1"/>
    <property type="gene ID" value="ENSANIG00000016069.1"/>
</dbReference>
<organism evidence="3 4">
    <name type="scientific">Accipiter nisus</name>
    <name type="common">Eurasian sparrowhawk</name>
    <dbReference type="NCBI Taxonomy" id="211598"/>
    <lineage>
        <taxon>Eukaryota</taxon>
        <taxon>Metazoa</taxon>
        <taxon>Chordata</taxon>
        <taxon>Craniata</taxon>
        <taxon>Vertebrata</taxon>
        <taxon>Euteleostomi</taxon>
        <taxon>Archelosauria</taxon>
        <taxon>Archosauria</taxon>
        <taxon>Dinosauria</taxon>
        <taxon>Saurischia</taxon>
        <taxon>Theropoda</taxon>
        <taxon>Coelurosauria</taxon>
        <taxon>Aves</taxon>
        <taxon>Neognathae</taxon>
        <taxon>Neoaves</taxon>
        <taxon>Telluraves</taxon>
        <taxon>Accipitrimorphae</taxon>
        <taxon>Accipitriformes</taxon>
        <taxon>Accipitridae</taxon>
        <taxon>Accipitrinae</taxon>
        <taxon>Accipiter</taxon>
    </lineage>
</organism>
<comment type="similarity">
    <text evidence="1">Belongs to the histone H2B family.</text>
</comment>